<dbReference type="AlphaFoldDB" id="A0AAQ3KUB1"/>
<evidence type="ECO:0000259" key="2">
    <source>
        <dbReference type="Pfam" id="PF14383"/>
    </source>
</evidence>
<accession>A0AAQ3KUB1</accession>
<gene>
    <name evidence="3" type="ORF">Cni_G23605</name>
</gene>
<reference evidence="3 4" key="1">
    <citation type="submission" date="2023-10" db="EMBL/GenBank/DDBJ databases">
        <title>Chromosome-scale genome assembly provides insights into flower coloration mechanisms of Canna indica.</title>
        <authorList>
            <person name="Li C."/>
        </authorList>
    </citation>
    <scope>NUCLEOTIDE SEQUENCE [LARGE SCALE GENOMIC DNA]</scope>
    <source>
        <tissue evidence="3">Flower</tissue>
    </source>
</reference>
<dbReference type="PANTHER" id="PTHR35499">
    <property type="entry name" value="OS05G0128300 PROTEIN"/>
    <property type="match status" value="1"/>
</dbReference>
<feature type="compositionally biased region" description="Low complexity" evidence="1">
    <location>
        <begin position="308"/>
        <end position="318"/>
    </location>
</feature>
<name>A0AAQ3KUB1_9LILI</name>
<dbReference type="Pfam" id="PF14383">
    <property type="entry name" value="VARLMGL"/>
    <property type="match status" value="1"/>
</dbReference>
<sequence length="411" mass="45743">MKTPPRHSPSFDLHSDSAGCLSGALRRLLCASLRSAAPRGASELADGARWNAAQKNGSSGSKPPATPCIVARLMGLESMPVFPYTPPESVRRSRSTNSADSWPGFLCSERGESVQARRASSSFREAPTYLRQENEDFFVLSFAPEEKRAERMVASGRRGKANVEELKESNGVKERRAAEKKSSQKENVPQRRQSDNKTSVAASPNKEVSRKSCRIMKVEDDVKPPKQKHFPVKQEKAMTANKKKVAASQRRNEAGCSSQATSPVSVLDYPFVDGEYSISFKTSPNSGNVEENRRQQQQQSSRRKLSSKFENLSSNSSSPHQERICRDRAVSLLDEPGIKKSSNVEQFDLNWSQTWGKICMLTEQDVKNSTRENWRSEDVSEIAAVIALEMLELVLQDEVLEITNCAIKSKL</sequence>
<feature type="compositionally biased region" description="Basic and acidic residues" evidence="1">
    <location>
        <begin position="162"/>
        <end position="195"/>
    </location>
</feature>
<evidence type="ECO:0000256" key="1">
    <source>
        <dbReference type="SAM" id="MobiDB-lite"/>
    </source>
</evidence>
<protein>
    <recommendedName>
        <fullName evidence="2">DUF3741 domain-containing protein</fullName>
    </recommendedName>
</protein>
<proteinExistence type="predicted"/>
<feature type="region of interest" description="Disordered" evidence="1">
    <location>
        <begin position="281"/>
        <end position="323"/>
    </location>
</feature>
<evidence type="ECO:0000313" key="4">
    <source>
        <dbReference type="Proteomes" id="UP001327560"/>
    </source>
</evidence>
<evidence type="ECO:0000313" key="3">
    <source>
        <dbReference type="EMBL" id="WOL14824.1"/>
    </source>
</evidence>
<dbReference type="InterPro" id="IPR032795">
    <property type="entry name" value="DUF3741-assoc"/>
</dbReference>
<feature type="region of interest" description="Disordered" evidence="1">
    <location>
        <begin position="162"/>
        <end position="260"/>
    </location>
</feature>
<dbReference type="EMBL" id="CP136896">
    <property type="protein sequence ID" value="WOL14824.1"/>
    <property type="molecule type" value="Genomic_DNA"/>
</dbReference>
<organism evidence="3 4">
    <name type="scientific">Canna indica</name>
    <name type="common">Indian-shot</name>
    <dbReference type="NCBI Taxonomy" id="4628"/>
    <lineage>
        <taxon>Eukaryota</taxon>
        <taxon>Viridiplantae</taxon>
        <taxon>Streptophyta</taxon>
        <taxon>Embryophyta</taxon>
        <taxon>Tracheophyta</taxon>
        <taxon>Spermatophyta</taxon>
        <taxon>Magnoliopsida</taxon>
        <taxon>Liliopsida</taxon>
        <taxon>Zingiberales</taxon>
        <taxon>Cannaceae</taxon>
        <taxon>Canna</taxon>
    </lineage>
</organism>
<keyword evidence="4" id="KW-1185">Reference proteome</keyword>
<feature type="domain" description="DUF3741" evidence="2">
    <location>
        <begin position="66"/>
        <end position="80"/>
    </location>
</feature>
<dbReference type="Proteomes" id="UP001327560">
    <property type="component" value="Chromosome 7"/>
</dbReference>
<dbReference type="PANTHER" id="PTHR35499:SF1">
    <property type="entry name" value="DUF3741 DOMAIN-CONTAINING PROTEIN"/>
    <property type="match status" value="1"/>
</dbReference>